<name>E9GW61_DAPPU</name>
<sequence length="57" mass="6392">MVTEKVTVNKSCVADDDLASQMAWYLSMSNDIPHLLLHQMPVYPAIEKGVQLDSLMN</sequence>
<keyword evidence="2" id="KW-1185">Reference proteome</keyword>
<evidence type="ECO:0000313" key="1">
    <source>
        <dbReference type="EMBL" id="EFX76324.1"/>
    </source>
</evidence>
<dbReference type="EMBL" id="GL732569">
    <property type="protein sequence ID" value="EFX76324.1"/>
    <property type="molecule type" value="Genomic_DNA"/>
</dbReference>
<dbReference type="AlphaFoldDB" id="E9GW61"/>
<organism evidence="1 2">
    <name type="scientific">Daphnia pulex</name>
    <name type="common">Water flea</name>
    <dbReference type="NCBI Taxonomy" id="6669"/>
    <lineage>
        <taxon>Eukaryota</taxon>
        <taxon>Metazoa</taxon>
        <taxon>Ecdysozoa</taxon>
        <taxon>Arthropoda</taxon>
        <taxon>Crustacea</taxon>
        <taxon>Branchiopoda</taxon>
        <taxon>Diplostraca</taxon>
        <taxon>Cladocera</taxon>
        <taxon>Anomopoda</taxon>
        <taxon>Daphniidae</taxon>
        <taxon>Daphnia</taxon>
    </lineage>
</organism>
<dbReference type="InParanoid" id="E9GW61"/>
<accession>E9GW61</accession>
<dbReference type="KEGG" id="dpx:DAPPUDRAFT_322489"/>
<gene>
    <name evidence="1" type="ORF">DAPPUDRAFT_322489</name>
</gene>
<dbReference type="Proteomes" id="UP000000305">
    <property type="component" value="Unassembled WGS sequence"/>
</dbReference>
<evidence type="ECO:0000313" key="2">
    <source>
        <dbReference type="Proteomes" id="UP000000305"/>
    </source>
</evidence>
<proteinExistence type="predicted"/>
<dbReference type="HOGENOM" id="CLU_2998547_0_0_1"/>
<reference evidence="1 2" key="1">
    <citation type="journal article" date="2011" name="Science">
        <title>The ecoresponsive genome of Daphnia pulex.</title>
        <authorList>
            <person name="Colbourne J.K."/>
            <person name="Pfrender M.E."/>
            <person name="Gilbert D."/>
            <person name="Thomas W.K."/>
            <person name="Tucker A."/>
            <person name="Oakley T.H."/>
            <person name="Tokishita S."/>
            <person name="Aerts A."/>
            <person name="Arnold G.J."/>
            <person name="Basu M.K."/>
            <person name="Bauer D.J."/>
            <person name="Caceres C.E."/>
            <person name="Carmel L."/>
            <person name="Casola C."/>
            <person name="Choi J.H."/>
            <person name="Detter J.C."/>
            <person name="Dong Q."/>
            <person name="Dusheyko S."/>
            <person name="Eads B.D."/>
            <person name="Frohlich T."/>
            <person name="Geiler-Samerotte K.A."/>
            <person name="Gerlach D."/>
            <person name="Hatcher P."/>
            <person name="Jogdeo S."/>
            <person name="Krijgsveld J."/>
            <person name="Kriventseva E.V."/>
            <person name="Kultz D."/>
            <person name="Laforsch C."/>
            <person name="Lindquist E."/>
            <person name="Lopez J."/>
            <person name="Manak J.R."/>
            <person name="Muller J."/>
            <person name="Pangilinan J."/>
            <person name="Patwardhan R.P."/>
            <person name="Pitluck S."/>
            <person name="Pritham E.J."/>
            <person name="Rechtsteiner A."/>
            <person name="Rho M."/>
            <person name="Rogozin I.B."/>
            <person name="Sakarya O."/>
            <person name="Salamov A."/>
            <person name="Schaack S."/>
            <person name="Shapiro H."/>
            <person name="Shiga Y."/>
            <person name="Skalitzky C."/>
            <person name="Smith Z."/>
            <person name="Souvorov A."/>
            <person name="Sung W."/>
            <person name="Tang Z."/>
            <person name="Tsuchiya D."/>
            <person name="Tu H."/>
            <person name="Vos H."/>
            <person name="Wang M."/>
            <person name="Wolf Y.I."/>
            <person name="Yamagata H."/>
            <person name="Yamada T."/>
            <person name="Ye Y."/>
            <person name="Shaw J.R."/>
            <person name="Andrews J."/>
            <person name="Crease T.J."/>
            <person name="Tang H."/>
            <person name="Lucas S.M."/>
            <person name="Robertson H.M."/>
            <person name="Bork P."/>
            <person name="Koonin E.V."/>
            <person name="Zdobnov E.M."/>
            <person name="Grigoriev I.V."/>
            <person name="Lynch M."/>
            <person name="Boore J.L."/>
        </authorList>
    </citation>
    <scope>NUCLEOTIDE SEQUENCE [LARGE SCALE GENOMIC DNA]</scope>
</reference>
<protein>
    <submittedName>
        <fullName evidence="1">Uncharacterized protein</fullName>
    </submittedName>
</protein>